<dbReference type="EMBL" id="JAAKGT010000002">
    <property type="protein sequence ID" value="NGM49556.1"/>
    <property type="molecule type" value="Genomic_DNA"/>
</dbReference>
<dbReference type="SUPFAM" id="SSF52025">
    <property type="entry name" value="PA domain"/>
    <property type="match status" value="1"/>
</dbReference>
<gene>
    <name evidence="9" type="ORF">G5B46_08055</name>
</gene>
<evidence type="ECO:0000256" key="6">
    <source>
        <dbReference type="ARBA" id="ARBA00022833"/>
    </source>
</evidence>
<evidence type="ECO:0000259" key="8">
    <source>
        <dbReference type="Pfam" id="PF04389"/>
    </source>
</evidence>
<dbReference type="CDD" id="cd04821">
    <property type="entry name" value="PA_M28_1_2"/>
    <property type="match status" value="1"/>
</dbReference>
<dbReference type="InterPro" id="IPR045175">
    <property type="entry name" value="M28_fam"/>
</dbReference>
<evidence type="ECO:0000256" key="7">
    <source>
        <dbReference type="SAM" id="SignalP"/>
    </source>
</evidence>
<dbReference type="Gene3D" id="3.40.630.10">
    <property type="entry name" value="Zn peptidases"/>
    <property type="match status" value="2"/>
</dbReference>
<evidence type="ECO:0000256" key="1">
    <source>
        <dbReference type="ARBA" id="ARBA00022438"/>
    </source>
</evidence>
<keyword evidence="6" id="KW-0862">Zinc</keyword>
<dbReference type="Pfam" id="PF04389">
    <property type="entry name" value="Peptidase_M28"/>
    <property type="match status" value="1"/>
</dbReference>
<dbReference type="GO" id="GO:0008235">
    <property type="term" value="F:metalloexopeptidase activity"/>
    <property type="evidence" value="ECO:0007669"/>
    <property type="project" value="InterPro"/>
</dbReference>
<evidence type="ECO:0000256" key="3">
    <source>
        <dbReference type="ARBA" id="ARBA00022723"/>
    </source>
</evidence>
<dbReference type="AlphaFoldDB" id="A0A6G4QV84"/>
<accession>A0A6G4QV84</accession>
<dbReference type="RefSeq" id="WP_165257530.1">
    <property type="nucleotide sequence ID" value="NZ_JAAKGT010000002.1"/>
</dbReference>
<name>A0A6G4QV84_9CAUL</name>
<dbReference type="PANTHER" id="PTHR12147">
    <property type="entry name" value="METALLOPEPTIDASE M28 FAMILY MEMBER"/>
    <property type="match status" value="1"/>
</dbReference>
<proteinExistence type="predicted"/>
<dbReference type="InterPro" id="IPR007484">
    <property type="entry name" value="Peptidase_M28"/>
</dbReference>
<dbReference type="GO" id="GO:0004177">
    <property type="term" value="F:aminopeptidase activity"/>
    <property type="evidence" value="ECO:0007669"/>
    <property type="project" value="UniProtKB-KW"/>
</dbReference>
<dbReference type="GO" id="GO:0006508">
    <property type="term" value="P:proteolysis"/>
    <property type="evidence" value="ECO:0007669"/>
    <property type="project" value="UniProtKB-KW"/>
</dbReference>
<keyword evidence="5" id="KW-0378">Hydrolase</keyword>
<sequence length="555" mass="60143">MKRLLLATALIAAPMIAQAADAPKIDPARLSQHIKVLSSDEFEGRGPATEGEKKTVAYITEQMKAIGLEPAGDLQTDGKRAWTQDVPLAKFEIAGPVSAHIMAGPNHVMLSQGEQIAIRAAMTNVDKVSIKDAPLVFVGYGVKAPERNWDDFKGVDLKGKIAVVLINDPDFESGPDTKNGGDFGGKAMTYYGRWTYKYEEAARQGAAGLLIIHETAPASYGWATVKNSNTNTMFDIVRKDPSKSHPALEGWIQRDLAVDLFKKAGLDFETLKKEAQTRGFKPVDLKATFSADYAVKHEVIVSKNIAGRVKGTKYPDETIIYSGHWDHLGVGLPDAKGDKIYNGAVDNADGIAALLELGRAFKAAPAPQRSVMFLAVTAEEKGLLGSEYYAANPLFPLAKTVADLNIDALSAAGPAKDVTTSGDGKVDLQDMLVAKVKEEGRYFTPDPVPQAGHFYRSDHFPFAKRGVPAISVGSGNDLVKGGKEAGEKAEAEYNANRYHQPADEWSADWDLSGQAMDIGLFYKVGADLANSRTWPEWQAGSEFKDLRDKTKADRK</sequence>
<evidence type="ECO:0000256" key="2">
    <source>
        <dbReference type="ARBA" id="ARBA00022670"/>
    </source>
</evidence>
<comment type="caution">
    <text evidence="9">The sequence shown here is derived from an EMBL/GenBank/DDBJ whole genome shotgun (WGS) entry which is preliminary data.</text>
</comment>
<dbReference type="Gene3D" id="3.50.30.30">
    <property type="match status" value="1"/>
</dbReference>
<reference evidence="9" key="1">
    <citation type="submission" date="2020-02" db="EMBL/GenBank/DDBJ databases">
        <authorList>
            <person name="Gao J."/>
            <person name="Sun J."/>
        </authorList>
    </citation>
    <scope>NUCLEOTIDE SEQUENCE</scope>
    <source>
        <strain evidence="9">602-2</strain>
    </source>
</reference>
<organism evidence="9">
    <name type="scientific">Caulobacter sp. 602-2</name>
    <dbReference type="NCBI Taxonomy" id="2710887"/>
    <lineage>
        <taxon>Bacteria</taxon>
        <taxon>Pseudomonadati</taxon>
        <taxon>Pseudomonadota</taxon>
        <taxon>Alphaproteobacteria</taxon>
        <taxon>Caulobacterales</taxon>
        <taxon>Caulobacteraceae</taxon>
        <taxon>Caulobacter</taxon>
    </lineage>
</organism>
<dbReference type="InterPro" id="IPR046450">
    <property type="entry name" value="PA_dom_sf"/>
</dbReference>
<feature type="domain" description="Peptidase M28" evidence="8">
    <location>
        <begin position="304"/>
        <end position="517"/>
    </location>
</feature>
<keyword evidence="4 7" id="KW-0732">Signal</keyword>
<evidence type="ECO:0000256" key="5">
    <source>
        <dbReference type="ARBA" id="ARBA00022801"/>
    </source>
</evidence>
<keyword evidence="2" id="KW-0645">Protease</keyword>
<feature type="signal peptide" evidence="7">
    <location>
        <begin position="1"/>
        <end position="19"/>
    </location>
</feature>
<keyword evidence="3" id="KW-0479">Metal-binding</keyword>
<dbReference type="FunFam" id="3.40.630.10:FF:000088">
    <property type="entry name" value="Peptidase M20"/>
    <property type="match status" value="1"/>
</dbReference>
<feature type="chain" id="PRO_5026328337" evidence="7">
    <location>
        <begin position="20"/>
        <end position="555"/>
    </location>
</feature>
<dbReference type="CDD" id="cd05660">
    <property type="entry name" value="M28_like_PA"/>
    <property type="match status" value="1"/>
</dbReference>
<protein>
    <submittedName>
        <fullName evidence="9">M28 family peptidase</fullName>
    </submittedName>
</protein>
<evidence type="ECO:0000256" key="4">
    <source>
        <dbReference type="ARBA" id="ARBA00022729"/>
    </source>
</evidence>
<dbReference type="GO" id="GO:0046872">
    <property type="term" value="F:metal ion binding"/>
    <property type="evidence" value="ECO:0007669"/>
    <property type="project" value="UniProtKB-KW"/>
</dbReference>
<dbReference type="SUPFAM" id="SSF53187">
    <property type="entry name" value="Zn-dependent exopeptidases"/>
    <property type="match status" value="1"/>
</dbReference>
<dbReference type="PANTHER" id="PTHR12147:SF56">
    <property type="entry name" value="AMINOPEPTIDASE YDR415C-RELATED"/>
    <property type="match status" value="1"/>
</dbReference>
<evidence type="ECO:0000313" key="9">
    <source>
        <dbReference type="EMBL" id="NGM49556.1"/>
    </source>
</evidence>
<keyword evidence="1" id="KW-0031">Aminopeptidase</keyword>